<dbReference type="AlphaFoldDB" id="A0AAI9K6E8"/>
<comment type="caution">
    <text evidence="1">The sequence shown here is derived from an EMBL/GenBank/DDBJ whole genome shotgun (WGS) entry which is preliminary data.</text>
</comment>
<dbReference type="EMBL" id="BLYL01000033">
    <property type="protein sequence ID" value="GFO95770.1"/>
    <property type="molecule type" value="Genomic_DNA"/>
</dbReference>
<gene>
    <name evidence="1" type="ORF">COEU31_28160</name>
</gene>
<protein>
    <submittedName>
        <fullName evidence="1">Uncharacterized protein</fullName>
    </submittedName>
</protein>
<dbReference type="RefSeq" id="WP_055223846.1">
    <property type="nucleotide sequence ID" value="NZ_BLYL01000033.1"/>
</dbReference>
<reference evidence="1" key="1">
    <citation type="submission" date="2020-06" db="EMBL/GenBank/DDBJ databases">
        <title>Characterization of fructooligosaccharide metabolism and fructooligosaccharide-degrading enzymes in human commensal butyrate producers.</title>
        <authorList>
            <person name="Tanno H."/>
            <person name="Fujii T."/>
            <person name="Hirano K."/>
            <person name="Maeno S."/>
            <person name="Tonozuka T."/>
            <person name="Sakamoto M."/>
            <person name="Ohkuma M."/>
            <person name="Tochio T."/>
            <person name="Endo A."/>
        </authorList>
    </citation>
    <scope>NUCLEOTIDE SEQUENCE</scope>
    <source>
        <strain evidence="1">JCM 31265</strain>
    </source>
</reference>
<organism evidence="1 2">
    <name type="scientific">Coprococcus eutactus</name>
    <dbReference type="NCBI Taxonomy" id="33043"/>
    <lineage>
        <taxon>Bacteria</taxon>
        <taxon>Bacillati</taxon>
        <taxon>Bacillota</taxon>
        <taxon>Clostridia</taxon>
        <taxon>Lachnospirales</taxon>
        <taxon>Lachnospiraceae</taxon>
        <taxon>Coprococcus</taxon>
    </lineage>
</organism>
<evidence type="ECO:0000313" key="1">
    <source>
        <dbReference type="EMBL" id="GFO95770.1"/>
    </source>
</evidence>
<evidence type="ECO:0000313" key="2">
    <source>
        <dbReference type="Proteomes" id="UP000660047"/>
    </source>
</evidence>
<accession>A0AAI9K6E8</accession>
<proteinExistence type="predicted"/>
<dbReference type="Proteomes" id="UP000660047">
    <property type="component" value="Unassembled WGS sequence"/>
</dbReference>
<name>A0AAI9K6E8_9FIRM</name>
<sequence length="65" mass="7864">MNDFITEDNELIEYEKIEVDEERLKRMIIRIYTAERSNTKTAKYGEREMKDLIKSIIEGEVKKCY</sequence>